<reference evidence="4 5" key="1">
    <citation type="submission" date="2020-09" db="EMBL/GenBank/DDBJ databases">
        <title>Sinomicrobium weinanense sp. nov., a halophilic bacteria isolated from saline-alkali soil.</title>
        <authorList>
            <person name="Wu P."/>
            <person name="Ren H."/>
            <person name="Mei Y."/>
            <person name="Liang Y."/>
            <person name="Chen Z."/>
        </authorList>
    </citation>
    <scope>NUCLEOTIDE SEQUENCE [LARGE SCALE GENOMIC DNA]</scope>
    <source>
        <strain evidence="4 5">FJxs</strain>
    </source>
</reference>
<proteinExistence type="predicted"/>
<comment type="caution">
    <text evidence="4">The sequence shown here is derived from an EMBL/GenBank/DDBJ whole genome shotgun (WGS) entry which is preliminary data.</text>
</comment>
<keyword evidence="2" id="KW-1015">Disulfide bond</keyword>
<evidence type="ECO:0000259" key="3">
    <source>
        <dbReference type="PROSITE" id="PS50835"/>
    </source>
</evidence>
<dbReference type="Pfam" id="PF13585">
    <property type="entry name" value="CHU_C"/>
    <property type="match status" value="1"/>
</dbReference>
<keyword evidence="5" id="KW-1185">Reference proteome</keyword>
<evidence type="ECO:0000256" key="2">
    <source>
        <dbReference type="ARBA" id="ARBA00023157"/>
    </source>
</evidence>
<dbReference type="SUPFAM" id="SSF48726">
    <property type="entry name" value="Immunoglobulin"/>
    <property type="match status" value="2"/>
</dbReference>
<dbReference type="InterPro" id="IPR036179">
    <property type="entry name" value="Ig-like_dom_sf"/>
</dbReference>
<name>A0A926JVY7_9FLAO</name>
<dbReference type="InterPro" id="IPR050488">
    <property type="entry name" value="Ig_Fc_receptor"/>
</dbReference>
<dbReference type="GO" id="GO:0006955">
    <property type="term" value="P:immune response"/>
    <property type="evidence" value="ECO:0007669"/>
    <property type="project" value="TreeGrafter"/>
</dbReference>
<dbReference type="GO" id="GO:0004888">
    <property type="term" value="F:transmembrane signaling receptor activity"/>
    <property type="evidence" value="ECO:0007669"/>
    <property type="project" value="TreeGrafter"/>
</dbReference>
<dbReference type="InterPro" id="IPR007110">
    <property type="entry name" value="Ig-like_dom"/>
</dbReference>
<evidence type="ECO:0000313" key="4">
    <source>
        <dbReference type="EMBL" id="MBC9798583.1"/>
    </source>
</evidence>
<dbReference type="Gene3D" id="2.60.40.10">
    <property type="entry name" value="Immunoglobulins"/>
    <property type="match status" value="3"/>
</dbReference>
<keyword evidence="1" id="KW-0732">Signal</keyword>
<accession>A0A926JVY7</accession>
<evidence type="ECO:0000256" key="1">
    <source>
        <dbReference type="ARBA" id="ARBA00022729"/>
    </source>
</evidence>
<dbReference type="GO" id="GO:0009897">
    <property type="term" value="C:external side of plasma membrane"/>
    <property type="evidence" value="ECO:0007669"/>
    <property type="project" value="TreeGrafter"/>
</dbReference>
<dbReference type="SMART" id="SM00409">
    <property type="entry name" value="IG"/>
    <property type="match status" value="2"/>
</dbReference>
<protein>
    <submittedName>
        <fullName evidence="4">Gliding motility-associated C-terminal domain-containing protein</fullName>
    </submittedName>
</protein>
<gene>
    <name evidence="4" type="ORF">IBL28_21635</name>
</gene>
<dbReference type="RefSeq" id="WP_187967696.1">
    <property type="nucleotide sequence ID" value="NZ_JACVDC010000136.1"/>
</dbReference>
<dbReference type="Proteomes" id="UP000653730">
    <property type="component" value="Unassembled WGS sequence"/>
</dbReference>
<dbReference type="EMBL" id="JACVDC010000136">
    <property type="protein sequence ID" value="MBC9798583.1"/>
    <property type="molecule type" value="Genomic_DNA"/>
</dbReference>
<dbReference type="GO" id="GO:0007166">
    <property type="term" value="P:cell surface receptor signaling pathway"/>
    <property type="evidence" value="ECO:0007669"/>
    <property type="project" value="TreeGrafter"/>
</dbReference>
<evidence type="ECO:0000313" key="5">
    <source>
        <dbReference type="Proteomes" id="UP000653730"/>
    </source>
</evidence>
<dbReference type="AlphaFoldDB" id="A0A926JVY7"/>
<sequence>MNKKLPHLMHKYALFLLLYAAGGWCFLSAQTLDRPRLDFDTPCASSGYNTFKVFFSWAPVGSVMEDNEFILELSDANGDFANSTELARVGDMNNTDTFEFEFGFPDTTAGEKYRVRVRSTKPEKFSPPSDEFPAYYRKVNQSLTINVIDGNVVGDVELCGGGNYELSVHNYPDESAYIWYKNGVAVPGENGASFMVSEAGQYYAEVDYGQYCSSDTASNIVTVTVGEALEVSINDGLPAKEVCPGDNATLTADIDRANYTYIWYKNGEQVGNPGYRPRLSLDASAPQGEYRVRVETPGGCMAESNSVQVTTPDISVTTDKGSNVLLLPGETVTITASTTASAPEYTWYKDNVPLPGNNNRAITINEPGTYKVKVKQSSGCMVEVFSPGTRVARPERFVITIDPDGGYTPCQNASATLRLSGIYAETEDGTSMDVYDEYKNKFNYQWYRNNNYLDGRTGTSLTIDQTTENGTYALKATYEDSDIWSDDIDLRLRLEETVTIEASDDILCGGSITINITTNTGNTDYTYAWYRDGEKISENTTTLDIEEEGAYRLGVSAYGCTVFSNELVIHPFDESVIEVDASERIIIPEGTSKTVTATGGDTYFWYNAENELISDTASVAISEEGLLTLRAYVGDCEVVREFTVEYQDGYIIPNVVSPNNDGINDHWVLPNVYAFNPDIEVTIYSSTGQIVLQTTEYQNNWPESTMTYARNKPVFYYRILKEGKEVVRQGTITLIR</sequence>
<dbReference type="InterPro" id="IPR003599">
    <property type="entry name" value="Ig_sub"/>
</dbReference>
<dbReference type="PROSITE" id="PS50835">
    <property type="entry name" value="IG_LIKE"/>
    <property type="match status" value="1"/>
</dbReference>
<organism evidence="4 5">
    <name type="scientific">Sinomicrobium weinanense</name>
    <dbReference type="NCBI Taxonomy" id="2842200"/>
    <lineage>
        <taxon>Bacteria</taxon>
        <taxon>Pseudomonadati</taxon>
        <taxon>Bacteroidota</taxon>
        <taxon>Flavobacteriia</taxon>
        <taxon>Flavobacteriales</taxon>
        <taxon>Flavobacteriaceae</taxon>
        <taxon>Sinomicrobium</taxon>
    </lineage>
</organism>
<dbReference type="InterPro" id="IPR013783">
    <property type="entry name" value="Ig-like_fold"/>
</dbReference>
<dbReference type="PANTHER" id="PTHR11481">
    <property type="entry name" value="IMMUNOGLOBULIN FC RECEPTOR"/>
    <property type="match status" value="1"/>
</dbReference>
<dbReference type="PANTHER" id="PTHR11481:SF60">
    <property type="entry name" value="IG-LIKE DOMAIN-CONTAINING PROTEIN"/>
    <property type="match status" value="1"/>
</dbReference>
<feature type="domain" description="Ig-like" evidence="3">
    <location>
        <begin position="312"/>
        <end position="420"/>
    </location>
</feature>